<comment type="similarity">
    <text evidence="8">Belongs to the TsuA/YedE (TC 9.B.102) family.</text>
</comment>
<evidence type="ECO:0000256" key="8">
    <source>
        <dbReference type="ARBA" id="ARBA00035655"/>
    </source>
</evidence>
<comment type="subcellular location">
    <subcellularLocation>
        <location evidence="1">Cell inner membrane</location>
        <topology evidence="1">Multi-pass membrane protein</topology>
    </subcellularLocation>
</comment>
<protein>
    <submittedName>
        <fullName evidence="10">Putative transmembrane protein</fullName>
    </submittedName>
</protein>
<keyword evidence="4" id="KW-0997">Cell inner membrane</keyword>
<gene>
    <name evidence="10" type="ORF">A176_003545</name>
</gene>
<dbReference type="STRING" id="1297742.A176_003545"/>
<proteinExistence type="inferred from homology"/>
<organism evidence="10 11">
    <name type="scientific">Pseudomyxococcus hansupus</name>
    <dbReference type="NCBI Taxonomy" id="1297742"/>
    <lineage>
        <taxon>Bacteria</taxon>
        <taxon>Pseudomonadati</taxon>
        <taxon>Myxococcota</taxon>
        <taxon>Myxococcia</taxon>
        <taxon>Myxococcales</taxon>
        <taxon>Cystobacterineae</taxon>
        <taxon>Myxococcaceae</taxon>
        <taxon>Pseudomyxococcus</taxon>
    </lineage>
</organism>
<dbReference type="RefSeq" id="WP_021781403.1">
    <property type="nucleotide sequence ID" value="NZ_CP012109.1"/>
</dbReference>
<evidence type="ECO:0000256" key="1">
    <source>
        <dbReference type="ARBA" id="ARBA00004429"/>
    </source>
</evidence>
<feature type="transmembrane region" description="Helical" evidence="9">
    <location>
        <begin position="78"/>
        <end position="99"/>
    </location>
</feature>
<keyword evidence="7 9" id="KW-0472">Membrane</keyword>
<evidence type="ECO:0000256" key="3">
    <source>
        <dbReference type="ARBA" id="ARBA00022475"/>
    </source>
</evidence>
<dbReference type="AlphaFoldDB" id="A0A0H4WYE8"/>
<keyword evidence="11" id="KW-1185">Reference proteome</keyword>
<feature type="transmembrane region" description="Helical" evidence="9">
    <location>
        <begin position="119"/>
        <end position="137"/>
    </location>
</feature>
<dbReference type="PATRIC" id="fig|1297742.4.peg.3579"/>
<accession>A0A0H4WYE8</accession>
<dbReference type="Proteomes" id="UP000009026">
    <property type="component" value="Chromosome"/>
</dbReference>
<dbReference type="Pfam" id="PF04143">
    <property type="entry name" value="Sulf_transp"/>
    <property type="match status" value="1"/>
</dbReference>
<name>A0A0H4WYE8_9BACT</name>
<dbReference type="OrthoDB" id="9814020at2"/>
<dbReference type="PANTHER" id="PTHR30574">
    <property type="entry name" value="INNER MEMBRANE PROTEIN YEDE"/>
    <property type="match status" value="1"/>
</dbReference>
<keyword evidence="3" id="KW-1003">Cell membrane</keyword>
<keyword evidence="6 9" id="KW-1133">Transmembrane helix</keyword>
<evidence type="ECO:0000313" key="10">
    <source>
        <dbReference type="EMBL" id="AKQ66633.1"/>
    </source>
</evidence>
<dbReference type="InterPro" id="IPR007272">
    <property type="entry name" value="Sulf_transp_TsuA/YedE"/>
</dbReference>
<keyword evidence="5 9" id="KW-0812">Transmembrane</keyword>
<keyword evidence="2" id="KW-0813">Transport</keyword>
<feature type="transmembrane region" description="Helical" evidence="9">
    <location>
        <begin position="47"/>
        <end position="66"/>
    </location>
</feature>
<dbReference type="GO" id="GO:0005886">
    <property type="term" value="C:plasma membrane"/>
    <property type="evidence" value="ECO:0007669"/>
    <property type="project" value="UniProtKB-SubCell"/>
</dbReference>
<evidence type="ECO:0000256" key="4">
    <source>
        <dbReference type="ARBA" id="ARBA00022519"/>
    </source>
</evidence>
<evidence type="ECO:0000256" key="5">
    <source>
        <dbReference type="ARBA" id="ARBA00022692"/>
    </source>
</evidence>
<dbReference type="EMBL" id="CP012109">
    <property type="protein sequence ID" value="AKQ66633.1"/>
    <property type="molecule type" value="Genomic_DNA"/>
</dbReference>
<evidence type="ECO:0000256" key="6">
    <source>
        <dbReference type="ARBA" id="ARBA00022989"/>
    </source>
</evidence>
<dbReference type="PANTHER" id="PTHR30574:SF1">
    <property type="entry name" value="SULPHUR TRANSPORT DOMAIN-CONTAINING PROTEIN"/>
    <property type="match status" value="1"/>
</dbReference>
<evidence type="ECO:0000256" key="2">
    <source>
        <dbReference type="ARBA" id="ARBA00022448"/>
    </source>
</evidence>
<dbReference type="eggNOG" id="COG2391">
    <property type="taxonomic scope" value="Bacteria"/>
</dbReference>
<evidence type="ECO:0000313" key="11">
    <source>
        <dbReference type="Proteomes" id="UP000009026"/>
    </source>
</evidence>
<reference evidence="10 11" key="1">
    <citation type="journal article" date="2016" name="PLoS ONE">
        <title>Complete Genome Sequence and Comparative Genomics of a Novel Myxobacterium Myxococcus hansupus.</title>
        <authorList>
            <person name="Sharma G."/>
            <person name="Narwani T."/>
            <person name="Subramanian S."/>
        </authorList>
    </citation>
    <scope>NUCLEOTIDE SEQUENCE [LARGE SCALE GENOMIC DNA]</scope>
    <source>
        <strain evidence="11">mixupus</strain>
    </source>
</reference>
<evidence type="ECO:0000256" key="9">
    <source>
        <dbReference type="SAM" id="Phobius"/>
    </source>
</evidence>
<dbReference type="KEGG" id="mym:A176_003545"/>
<sequence>MTSDILAPLLGGALIGLSASLLLFTLGRVAGISGVVGSLLMPSRGDVSWRLQFFGGLLAGGLLLAWLRPQSFAAPSTLTASGVALLAGAGLLVGIGSTLGNGCTSGHGVCGISRGSLRSIVATLTFMATGVLTVYLVRHVF</sequence>
<evidence type="ECO:0000256" key="7">
    <source>
        <dbReference type="ARBA" id="ARBA00023136"/>
    </source>
</evidence>